<protein>
    <submittedName>
        <fullName evidence="1">Uncharacterized protein</fullName>
    </submittedName>
</protein>
<reference evidence="1 2" key="1">
    <citation type="submission" date="2018-03" db="EMBL/GenBank/DDBJ databases">
        <title>The ancient ancestry and fast evolution of plastids.</title>
        <authorList>
            <person name="Moore K.R."/>
            <person name="Magnabosco C."/>
            <person name="Momper L."/>
            <person name="Gold D.A."/>
            <person name="Bosak T."/>
            <person name="Fournier G.P."/>
        </authorList>
    </citation>
    <scope>NUCLEOTIDE SEQUENCE [LARGE SCALE GENOMIC DNA]</scope>
    <source>
        <strain evidence="1 2">CCALA 016</strain>
    </source>
</reference>
<comment type="caution">
    <text evidence="1">The sequence shown here is derived from an EMBL/GenBank/DDBJ whole genome shotgun (WGS) entry which is preliminary data.</text>
</comment>
<dbReference type="AlphaFoldDB" id="A0A2T1LTB2"/>
<evidence type="ECO:0000313" key="2">
    <source>
        <dbReference type="Proteomes" id="UP000239001"/>
    </source>
</evidence>
<dbReference type="EMBL" id="PXOH01000028">
    <property type="protein sequence ID" value="PSF33868.1"/>
    <property type="molecule type" value="Genomic_DNA"/>
</dbReference>
<name>A0A2T1LTB2_9CHRO</name>
<reference evidence="1 2" key="2">
    <citation type="submission" date="2018-03" db="EMBL/GenBank/DDBJ databases">
        <authorList>
            <person name="Keele B.F."/>
        </authorList>
    </citation>
    <scope>NUCLEOTIDE SEQUENCE [LARGE SCALE GENOMIC DNA]</scope>
    <source>
        <strain evidence="1 2">CCALA 016</strain>
    </source>
</reference>
<keyword evidence="2" id="KW-1185">Reference proteome</keyword>
<sequence length="76" mass="9078">MTLTKEQLKYLVTAIATLDWKTNFYELCRILEIDPNNKIYAEEKWEQFHKLSAALNYFDLDSLMKLLEAYEQQKGN</sequence>
<organism evidence="1 2">
    <name type="scientific">Aphanothece hegewaldii CCALA 016</name>
    <dbReference type="NCBI Taxonomy" id="2107694"/>
    <lineage>
        <taxon>Bacteria</taxon>
        <taxon>Bacillati</taxon>
        <taxon>Cyanobacteriota</taxon>
        <taxon>Cyanophyceae</taxon>
        <taxon>Oscillatoriophycideae</taxon>
        <taxon>Chroococcales</taxon>
        <taxon>Aphanothecaceae</taxon>
        <taxon>Aphanothece</taxon>
    </lineage>
</organism>
<gene>
    <name evidence="1" type="ORF">C7H19_19280</name>
</gene>
<accession>A0A2T1LTB2</accession>
<dbReference type="RefSeq" id="WP_106458554.1">
    <property type="nucleotide sequence ID" value="NZ_PXOH01000028.1"/>
</dbReference>
<evidence type="ECO:0000313" key="1">
    <source>
        <dbReference type="EMBL" id="PSF33868.1"/>
    </source>
</evidence>
<dbReference type="Proteomes" id="UP000239001">
    <property type="component" value="Unassembled WGS sequence"/>
</dbReference>
<proteinExistence type="predicted"/>